<feature type="compositionally biased region" description="Basic residues" evidence="1">
    <location>
        <begin position="1"/>
        <end position="20"/>
    </location>
</feature>
<sequence>MTLHGRVARLTRRLPGRRPKGVPTDPAALLAGLAAGTVSMADFDRADADQLNAVAYAAALLIAHSGAGGAR</sequence>
<keyword evidence="3" id="KW-1185">Reference proteome</keyword>
<name>A0A517XUU7_9BACT</name>
<dbReference type="EMBL" id="CP036273">
    <property type="protein sequence ID" value="QDU21277.1"/>
    <property type="molecule type" value="Genomic_DNA"/>
</dbReference>
<dbReference type="KEGG" id="uli:ETAA1_32430"/>
<gene>
    <name evidence="2" type="ORF">ETAA1_32430</name>
</gene>
<dbReference type="AlphaFoldDB" id="A0A517XUU7"/>
<dbReference type="Proteomes" id="UP000319576">
    <property type="component" value="Chromosome"/>
</dbReference>
<organism evidence="2 3">
    <name type="scientific">Urbifossiella limnaea</name>
    <dbReference type="NCBI Taxonomy" id="2528023"/>
    <lineage>
        <taxon>Bacteria</taxon>
        <taxon>Pseudomonadati</taxon>
        <taxon>Planctomycetota</taxon>
        <taxon>Planctomycetia</taxon>
        <taxon>Gemmatales</taxon>
        <taxon>Gemmataceae</taxon>
        <taxon>Urbifossiella</taxon>
    </lineage>
</organism>
<evidence type="ECO:0000313" key="3">
    <source>
        <dbReference type="Proteomes" id="UP000319576"/>
    </source>
</evidence>
<evidence type="ECO:0000313" key="2">
    <source>
        <dbReference type="EMBL" id="QDU21277.1"/>
    </source>
</evidence>
<protein>
    <submittedName>
        <fullName evidence="2">Uncharacterized protein</fullName>
    </submittedName>
</protein>
<dbReference type="RefSeq" id="WP_145240111.1">
    <property type="nucleotide sequence ID" value="NZ_CP036273.1"/>
</dbReference>
<accession>A0A517XUU7</accession>
<feature type="region of interest" description="Disordered" evidence="1">
    <location>
        <begin position="1"/>
        <end position="25"/>
    </location>
</feature>
<reference evidence="2 3" key="1">
    <citation type="submission" date="2019-02" db="EMBL/GenBank/DDBJ databases">
        <title>Deep-cultivation of Planctomycetes and their phenomic and genomic characterization uncovers novel biology.</title>
        <authorList>
            <person name="Wiegand S."/>
            <person name="Jogler M."/>
            <person name="Boedeker C."/>
            <person name="Pinto D."/>
            <person name="Vollmers J."/>
            <person name="Rivas-Marin E."/>
            <person name="Kohn T."/>
            <person name="Peeters S.H."/>
            <person name="Heuer A."/>
            <person name="Rast P."/>
            <person name="Oberbeckmann S."/>
            <person name="Bunk B."/>
            <person name="Jeske O."/>
            <person name="Meyerdierks A."/>
            <person name="Storesund J.E."/>
            <person name="Kallscheuer N."/>
            <person name="Luecker S."/>
            <person name="Lage O.M."/>
            <person name="Pohl T."/>
            <person name="Merkel B.J."/>
            <person name="Hornburger P."/>
            <person name="Mueller R.-W."/>
            <person name="Bruemmer F."/>
            <person name="Labrenz M."/>
            <person name="Spormann A.M."/>
            <person name="Op den Camp H."/>
            <person name="Overmann J."/>
            <person name="Amann R."/>
            <person name="Jetten M.S.M."/>
            <person name="Mascher T."/>
            <person name="Medema M.H."/>
            <person name="Devos D.P."/>
            <person name="Kaster A.-K."/>
            <person name="Ovreas L."/>
            <person name="Rohde M."/>
            <person name="Galperin M.Y."/>
            <person name="Jogler C."/>
        </authorList>
    </citation>
    <scope>NUCLEOTIDE SEQUENCE [LARGE SCALE GENOMIC DNA]</scope>
    <source>
        <strain evidence="2 3">ETA_A1</strain>
    </source>
</reference>
<proteinExistence type="predicted"/>
<evidence type="ECO:0000256" key="1">
    <source>
        <dbReference type="SAM" id="MobiDB-lite"/>
    </source>
</evidence>